<dbReference type="InterPro" id="IPR007219">
    <property type="entry name" value="XnlR_reg_dom"/>
</dbReference>
<dbReference type="EMBL" id="KI912111">
    <property type="protein sequence ID" value="ETS82873.1"/>
    <property type="molecule type" value="Genomic_DNA"/>
</dbReference>
<protein>
    <recommendedName>
        <fullName evidence="6">Zn(2)-C6 fungal-type domain-containing protein</fullName>
    </recommendedName>
</protein>
<dbReference type="PROSITE" id="PS00463">
    <property type="entry name" value="ZN2_CY6_FUNGAL_1"/>
    <property type="match status" value="1"/>
</dbReference>
<dbReference type="SMART" id="SM00906">
    <property type="entry name" value="Fungal_trans"/>
    <property type="match status" value="1"/>
</dbReference>
<dbReference type="GeneID" id="19269762"/>
<dbReference type="GO" id="GO:0006351">
    <property type="term" value="P:DNA-templated transcription"/>
    <property type="evidence" value="ECO:0007669"/>
    <property type="project" value="InterPro"/>
</dbReference>
<keyword evidence="8" id="KW-1185">Reference proteome</keyword>
<evidence type="ECO:0000256" key="4">
    <source>
        <dbReference type="ARBA" id="ARBA00023242"/>
    </source>
</evidence>
<feature type="compositionally biased region" description="Low complexity" evidence="5">
    <location>
        <begin position="51"/>
        <end position="74"/>
    </location>
</feature>
<evidence type="ECO:0000256" key="1">
    <source>
        <dbReference type="ARBA" id="ARBA00022723"/>
    </source>
</evidence>
<dbReference type="KEGG" id="pfy:PFICI_04749"/>
<organism evidence="7 8">
    <name type="scientific">Pestalotiopsis fici (strain W106-1 / CGMCC3.15140)</name>
    <dbReference type="NCBI Taxonomy" id="1229662"/>
    <lineage>
        <taxon>Eukaryota</taxon>
        <taxon>Fungi</taxon>
        <taxon>Dikarya</taxon>
        <taxon>Ascomycota</taxon>
        <taxon>Pezizomycotina</taxon>
        <taxon>Sordariomycetes</taxon>
        <taxon>Xylariomycetidae</taxon>
        <taxon>Amphisphaeriales</taxon>
        <taxon>Sporocadaceae</taxon>
        <taxon>Pestalotiopsis</taxon>
    </lineage>
</organism>
<dbReference type="InterPro" id="IPR001138">
    <property type="entry name" value="Zn2Cys6_DnaBD"/>
</dbReference>
<dbReference type="SUPFAM" id="SSF57701">
    <property type="entry name" value="Zn2/Cys6 DNA-binding domain"/>
    <property type="match status" value="1"/>
</dbReference>
<evidence type="ECO:0000259" key="6">
    <source>
        <dbReference type="PROSITE" id="PS50048"/>
    </source>
</evidence>
<dbReference type="GO" id="GO:0000981">
    <property type="term" value="F:DNA-binding transcription factor activity, RNA polymerase II-specific"/>
    <property type="evidence" value="ECO:0007669"/>
    <property type="project" value="InterPro"/>
</dbReference>
<evidence type="ECO:0000256" key="2">
    <source>
        <dbReference type="ARBA" id="ARBA00023015"/>
    </source>
</evidence>
<proteinExistence type="predicted"/>
<reference evidence="8" key="1">
    <citation type="journal article" date="2015" name="BMC Genomics">
        <title>Genomic and transcriptomic analysis of the endophytic fungus Pestalotiopsis fici reveals its lifestyle and high potential for synthesis of natural products.</title>
        <authorList>
            <person name="Wang X."/>
            <person name="Zhang X."/>
            <person name="Liu L."/>
            <person name="Xiang M."/>
            <person name="Wang W."/>
            <person name="Sun X."/>
            <person name="Che Y."/>
            <person name="Guo L."/>
            <person name="Liu G."/>
            <person name="Guo L."/>
            <person name="Wang C."/>
            <person name="Yin W.B."/>
            <person name="Stadler M."/>
            <person name="Zhang X."/>
            <person name="Liu X."/>
        </authorList>
    </citation>
    <scope>NUCLEOTIDE SEQUENCE [LARGE SCALE GENOMIC DNA]</scope>
    <source>
        <strain evidence="8">W106-1 / CGMCC3.15140</strain>
    </source>
</reference>
<dbReference type="AlphaFoldDB" id="W3X9T6"/>
<feature type="domain" description="Zn(2)-C6 fungal-type" evidence="6">
    <location>
        <begin position="11"/>
        <end position="40"/>
    </location>
</feature>
<feature type="region of interest" description="Disordered" evidence="5">
    <location>
        <begin position="50"/>
        <end position="74"/>
    </location>
</feature>
<dbReference type="GO" id="GO:0008270">
    <property type="term" value="F:zinc ion binding"/>
    <property type="evidence" value="ECO:0007669"/>
    <property type="project" value="InterPro"/>
</dbReference>
<keyword evidence="4" id="KW-0539">Nucleus</keyword>
<dbReference type="PROSITE" id="PS50048">
    <property type="entry name" value="ZN2_CY6_FUNGAL_2"/>
    <property type="match status" value="1"/>
</dbReference>
<dbReference type="Pfam" id="PF04082">
    <property type="entry name" value="Fungal_trans"/>
    <property type="match status" value="1"/>
</dbReference>
<dbReference type="CDD" id="cd00067">
    <property type="entry name" value="GAL4"/>
    <property type="match status" value="1"/>
</dbReference>
<dbReference type="PANTHER" id="PTHR47424:SF15">
    <property type="entry name" value="ZN(II)2CYS6 TRANSCRIPTION FACTOR (EUROFUNG)"/>
    <property type="match status" value="1"/>
</dbReference>
<dbReference type="Gene3D" id="4.10.240.10">
    <property type="entry name" value="Zn(2)-C6 fungal-type DNA-binding domain"/>
    <property type="match status" value="1"/>
</dbReference>
<dbReference type="Pfam" id="PF00172">
    <property type="entry name" value="Zn_clus"/>
    <property type="match status" value="1"/>
</dbReference>
<evidence type="ECO:0000313" key="8">
    <source>
        <dbReference type="Proteomes" id="UP000030651"/>
    </source>
</evidence>
<dbReference type="GO" id="GO:0000978">
    <property type="term" value="F:RNA polymerase II cis-regulatory region sequence-specific DNA binding"/>
    <property type="evidence" value="ECO:0007669"/>
    <property type="project" value="TreeGrafter"/>
</dbReference>
<dbReference type="Proteomes" id="UP000030651">
    <property type="component" value="Unassembled WGS sequence"/>
</dbReference>
<dbReference type="GO" id="GO:0000435">
    <property type="term" value="P:positive regulation of transcription from RNA polymerase II promoter by galactose"/>
    <property type="evidence" value="ECO:0007669"/>
    <property type="project" value="TreeGrafter"/>
</dbReference>
<dbReference type="OrthoDB" id="2123952at2759"/>
<dbReference type="SMART" id="SM00066">
    <property type="entry name" value="GAL4"/>
    <property type="match status" value="1"/>
</dbReference>
<keyword evidence="1" id="KW-0479">Metal-binding</keyword>
<keyword evidence="2" id="KW-0805">Transcription regulation</keyword>
<dbReference type="PANTHER" id="PTHR47424">
    <property type="entry name" value="REGULATORY PROTEIN GAL4"/>
    <property type="match status" value="1"/>
</dbReference>
<dbReference type="CDD" id="cd12148">
    <property type="entry name" value="fungal_TF_MHR"/>
    <property type="match status" value="1"/>
</dbReference>
<keyword evidence="3" id="KW-0804">Transcription</keyword>
<evidence type="ECO:0000313" key="7">
    <source>
        <dbReference type="EMBL" id="ETS82873.1"/>
    </source>
</evidence>
<dbReference type="RefSeq" id="XP_007831521.1">
    <property type="nucleotide sequence ID" value="XM_007833330.1"/>
</dbReference>
<dbReference type="GO" id="GO:0005634">
    <property type="term" value="C:nucleus"/>
    <property type="evidence" value="ECO:0007669"/>
    <property type="project" value="TreeGrafter"/>
</dbReference>
<sequence length="680" mass="75360">MNTPVERISKACDPCRTRKIRCNGQEPCGHCQKKPSACVYRLRNRIRARKSTQPNAQNAQPQQQQPSPATSLPTPIVTNEVTEAAAAKDNQPENSTKDAPQGKVYHGVMASHSISGESVGPAGNSQLFYGPSSNFAFLQQIHRSLLFSHGNGRPGDRAVQEGGPGLDMFMQRSIFFGIPSQVDMLLLYQSFSTPLVDILPPSEAQIYLDHFKAASYHLLPFYTESELDQLLHRLYEDDPETSGALQTKGLILAMIANGVLQTSNTALAETLFARAKFQMTLFEDTVTLTMIQYSLVAADYQLHMGRPNSAYLHLGNASRQAFAMGLHKEPPQSSVRQDSLEMQRTTMWCLYFHESWHALSLGRQGAIRHSDISRPFPEGQSLVVGLSRLAHIAEQSAEAIYGRRYDSLRQLYYAAESIHCQLKQVAELIGIGSAPQQSLSDHVALQQLHNIYYHTIILTFRPFIIAGAASTHPEGGSQPLGEQMWLRQACRSAVDAAQDLIMYSCAKIRTVPRCRALRFNAYFLESSCGVLLYDMLWHPSKHECHLEYIQMTLACLESMVDEQPVVTARESLQQILRAVEGTISKQSSNMSTPADITSNFLQFPNVQFPPSGSAESSVAEQLIHFSDALGIGNRDLQPAMMSATSGESVQNTTNPELNVFTTDLHSFFPCDIETPSTSLE</sequence>
<dbReference type="eggNOG" id="ENOG502RNV0">
    <property type="taxonomic scope" value="Eukaryota"/>
</dbReference>
<dbReference type="HOGENOM" id="CLU_010839_1_0_1"/>
<dbReference type="OMA" id="QENDHAS"/>
<gene>
    <name evidence="7" type="ORF">PFICI_04749</name>
</gene>
<evidence type="ECO:0000256" key="5">
    <source>
        <dbReference type="SAM" id="MobiDB-lite"/>
    </source>
</evidence>
<dbReference type="InterPro" id="IPR036864">
    <property type="entry name" value="Zn2-C6_fun-type_DNA-bd_sf"/>
</dbReference>
<evidence type="ECO:0000256" key="3">
    <source>
        <dbReference type="ARBA" id="ARBA00023163"/>
    </source>
</evidence>
<accession>W3X9T6</accession>
<dbReference type="InterPro" id="IPR051127">
    <property type="entry name" value="Fungal_SecMet_Regulators"/>
</dbReference>
<dbReference type="InParanoid" id="W3X9T6"/>
<name>W3X9T6_PESFW</name>